<dbReference type="Gene3D" id="3.40.50.720">
    <property type="entry name" value="NAD(P)-binding Rossmann-like Domain"/>
    <property type="match status" value="1"/>
</dbReference>
<dbReference type="OMA" id="SNNANWP"/>
<organism evidence="3 4">
    <name type="scientific">Zostera marina</name>
    <name type="common">Eelgrass</name>
    <dbReference type="NCBI Taxonomy" id="29655"/>
    <lineage>
        <taxon>Eukaryota</taxon>
        <taxon>Viridiplantae</taxon>
        <taxon>Streptophyta</taxon>
        <taxon>Embryophyta</taxon>
        <taxon>Tracheophyta</taxon>
        <taxon>Spermatophyta</taxon>
        <taxon>Magnoliopsida</taxon>
        <taxon>Liliopsida</taxon>
        <taxon>Zosteraceae</taxon>
        <taxon>Zostera</taxon>
    </lineage>
</organism>
<dbReference type="SUPFAM" id="SSF51735">
    <property type="entry name" value="NAD(P)-binding Rossmann-fold domains"/>
    <property type="match status" value="1"/>
</dbReference>
<proteinExistence type="predicted"/>
<accession>A0A0K9PZ15</accession>
<protein>
    <submittedName>
        <fullName evidence="3">Putative Cinnamoyl-CoA reductase</fullName>
    </submittedName>
</protein>
<evidence type="ECO:0000259" key="2">
    <source>
        <dbReference type="Pfam" id="PF01370"/>
    </source>
</evidence>
<evidence type="ECO:0000256" key="1">
    <source>
        <dbReference type="ARBA" id="ARBA00023002"/>
    </source>
</evidence>
<evidence type="ECO:0000313" key="3">
    <source>
        <dbReference type="EMBL" id="KMZ74251.1"/>
    </source>
</evidence>
<dbReference type="STRING" id="29655.A0A0K9PZ15"/>
<dbReference type="InterPro" id="IPR050425">
    <property type="entry name" value="NAD(P)_dehydrat-like"/>
</dbReference>
<dbReference type="FunFam" id="3.40.50.720:FF:000219">
    <property type="entry name" value="Cinnamoyl-CoA reductase 1"/>
    <property type="match status" value="1"/>
</dbReference>
<dbReference type="CDD" id="cd08958">
    <property type="entry name" value="FR_SDR_e"/>
    <property type="match status" value="1"/>
</dbReference>
<comment type="caution">
    <text evidence="3">The sequence shown here is derived from an EMBL/GenBank/DDBJ whole genome shotgun (WGS) entry which is preliminary data.</text>
</comment>
<dbReference type="InterPro" id="IPR036291">
    <property type="entry name" value="NAD(P)-bd_dom_sf"/>
</dbReference>
<dbReference type="Proteomes" id="UP000036987">
    <property type="component" value="Unassembled WGS sequence"/>
</dbReference>
<dbReference type="GO" id="GO:0016616">
    <property type="term" value="F:oxidoreductase activity, acting on the CH-OH group of donors, NAD or NADP as acceptor"/>
    <property type="evidence" value="ECO:0000318"/>
    <property type="project" value="GO_Central"/>
</dbReference>
<gene>
    <name evidence="3" type="ORF">ZOSMA_132G00240</name>
</gene>
<evidence type="ECO:0000313" key="4">
    <source>
        <dbReference type="Proteomes" id="UP000036987"/>
    </source>
</evidence>
<dbReference type="PANTHER" id="PTHR10366:SF831">
    <property type="entry name" value="NAD-DEPENDENT EPIMERASE_DEHYDRATASE DOMAIN-CONTAINING PROTEIN"/>
    <property type="match status" value="1"/>
</dbReference>
<dbReference type="PANTHER" id="PTHR10366">
    <property type="entry name" value="NAD DEPENDENT EPIMERASE/DEHYDRATASE"/>
    <property type="match status" value="1"/>
</dbReference>
<sequence length="318" mass="35106">MGSVKGLVCVTGAGGYIASWLVKRLLSDGYKVHGTVRDPHDEKNRHLKKLDKAVENLKLFKADLLDCDSLLSPIAGCEGVFHTACPVPRSKLSDPETEMVVPAVTGTLNLLKICSQVKVRRVVVVSSGGAVAMNPNWPSDKEKDETCWSDKEYCKSTGNWYFYAKTLAEEEALNYGKMNELDVVTVMPCMVIGPLLQSTLNSSSLWFINMLKGTQKTLVNKGMSLVDVRDVADALLLVYVKPEANGRYGCASNWLKMDDLANKLKNIYQNYKYPTSFTETTVTKGMSPKKLKALGWSCRDIDSTIADSVKCFEDAAHL</sequence>
<keyword evidence="1" id="KW-0560">Oxidoreductase</keyword>
<dbReference type="Pfam" id="PF01370">
    <property type="entry name" value="Epimerase"/>
    <property type="match status" value="1"/>
</dbReference>
<dbReference type="AlphaFoldDB" id="A0A0K9PZ15"/>
<name>A0A0K9PZ15_ZOSMR</name>
<feature type="domain" description="NAD-dependent epimerase/dehydratase" evidence="2">
    <location>
        <begin position="8"/>
        <end position="245"/>
    </location>
</feature>
<keyword evidence="4" id="KW-1185">Reference proteome</keyword>
<reference evidence="4" key="1">
    <citation type="journal article" date="2016" name="Nature">
        <title>The genome of the seagrass Zostera marina reveals angiosperm adaptation to the sea.</title>
        <authorList>
            <person name="Olsen J.L."/>
            <person name="Rouze P."/>
            <person name="Verhelst B."/>
            <person name="Lin Y.-C."/>
            <person name="Bayer T."/>
            <person name="Collen J."/>
            <person name="Dattolo E."/>
            <person name="De Paoli E."/>
            <person name="Dittami S."/>
            <person name="Maumus F."/>
            <person name="Michel G."/>
            <person name="Kersting A."/>
            <person name="Lauritano C."/>
            <person name="Lohaus R."/>
            <person name="Toepel M."/>
            <person name="Tonon T."/>
            <person name="Vanneste K."/>
            <person name="Amirebrahimi M."/>
            <person name="Brakel J."/>
            <person name="Bostroem C."/>
            <person name="Chovatia M."/>
            <person name="Grimwood J."/>
            <person name="Jenkins J.W."/>
            <person name="Jueterbock A."/>
            <person name="Mraz A."/>
            <person name="Stam W.T."/>
            <person name="Tice H."/>
            <person name="Bornberg-Bauer E."/>
            <person name="Green P.J."/>
            <person name="Pearson G.A."/>
            <person name="Procaccini G."/>
            <person name="Duarte C.M."/>
            <person name="Schmutz J."/>
            <person name="Reusch T.B.H."/>
            <person name="Van de Peer Y."/>
        </authorList>
    </citation>
    <scope>NUCLEOTIDE SEQUENCE [LARGE SCALE GENOMIC DNA]</scope>
    <source>
        <strain evidence="4">cv. Finnish</strain>
    </source>
</reference>
<dbReference type="OrthoDB" id="2735536at2759"/>
<dbReference type="EMBL" id="LFYR01000379">
    <property type="protein sequence ID" value="KMZ74251.1"/>
    <property type="molecule type" value="Genomic_DNA"/>
</dbReference>
<dbReference type="InterPro" id="IPR001509">
    <property type="entry name" value="Epimerase_deHydtase"/>
</dbReference>